<protein>
    <submittedName>
        <fullName evidence="2">CotJB protein</fullName>
    </submittedName>
    <submittedName>
        <fullName evidence="3">Spore coat protein JB</fullName>
    </submittedName>
</protein>
<feature type="domain" description="Protein CotJB" evidence="1">
    <location>
        <begin position="5"/>
        <end position="81"/>
    </location>
</feature>
<evidence type="ECO:0000313" key="3">
    <source>
        <dbReference type="EMBL" id="SHE80192.1"/>
    </source>
</evidence>
<dbReference type="Proteomes" id="UP000184204">
    <property type="component" value="Unassembled WGS sequence"/>
</dbReference>
<dbReference type="EMBL" id="FQUA01000007">
    <property type="protein sequence ID" value="SHE80192.1"/>
    <property type="molecule type" value="Genomic_DNA"/>
</dbReference>
<evidence type="ECO:0000313" key="5">
    <source>
        <dbReference type="Proteomes" id="UP000184204"/>
    </source>
</evidence>
<accession>A0A0X8VBQ3</accession>
<reference evidence="3" key="3">
    <citation type="submission" date="2016-11" db="EMBL/GenBank/DDBJ databases">
        <authorList>
            <person name="Varghese N."/>
            <person name="Submissions S."/>
        </authorList>
    </citation>
    <scope>NUCLEOTIDE SEQUENCE</scope>
    <source>
        <strain evidence="3">DSM 1682</strain>
    </source>
</reference>
<reference evidence="4" key="2">
    <citation type="submission" date="2016-01" db="EMBL/GenBank/DDBJ databases">
        <authorList>
            <person name="Poehlein A."/>
            <person name="Schlien K."/>
            <person name="Gottschalk G."/>
            <person name="Buckel W."/>
            <person name="Daniel R."/>
        </authorList>
    </citation>
    <scope>NUCLEOTIDE SEQUENCE [LARGE SCALE GENOMIC DNA]</scope>
    <source>
        <strain evidence="4">X2</strain>
    </source>
</reference>
<proteinExistence type="predicted"/>
<keyword evidence="4" id="KW-1185">Reference proteome</keyword>
<dbReference type="Proteomes" id="UP000068026">
    <property type="component" value="Chromosome"/>
</dbReference>
<dbReference type="InterPro" id="IPR024207">
    <property type="entry name" value="CotJB_dom"/>
</dbReference>
<dbReference type="AlphaFoldDB" id="A0A0X8VBQ3"/>
<organism evidence="3 5">
    <name type="scientific">Anaerotignum propionicum DSM 1682</name>
    <dbReference type="NCBI Taxonomy" id="991789"/>
    <lineage>
        <taxon>Bacteria</taxon>
        <taxon>Bacillati</taxon>
        <taxon>Bacillota</taxon>
        <taxon>Clostridia</taxon>
        <taxon>Lachnospirales</taxon>
        <taxon>Anaerotignaceae</taxon>
        <taxon>Anaerotignum</taxon>
    </lineage>
</organism>
<evidence type="ECO:0000313" key="4">
    <source>
        <dbReference type="Proteomes" id="UP000068026"/>
    </source>
</evidence>
<evidence type="ECO:0000259" key="1">
    <source>
        <dbReference type="Pfam" id="PF12652"/>
    </source>
</evidence>
<dbReference type="EMBL" id="CP014223">
    <property type="protein sequence ID" value="AMJ40081.1"/>
    <property type="molecule type" value="Genomic_DNA"/>
</dbReference>
<dbReference type="OrthoDB" id="9804099at2"/>
<gene>
    <name evidence="2" type="ORF">CPRO_04720</name>
    <name evidence="3" type="ORF">SAMN02745151_01855</name>
</gene>
<dbReference type="KEGG" id="cpro:CPRO_04720"/>
<dbReference type="RefSeq" id="WP_066047453.1">
    <property type="nucleotide sequence ID" value="NZ_CP014223.1"/>
</dbReference>
<keyword evidence="3" id="KW-0167">Capsid protein</keyword>
<reference evidence="5" key="4">
    <citation type="submission" date="2016-11" db="EMBL/GenBank/DDBJ databases">
        <authorList>
            <person name="Jaros S."/>
            <person name="Januszkiewicz K."/>
            <person name="Wedrychowicz H."/>
        </authorList>
    </citation>
    <scope>NUCLEOTIDE SEQUENCE [LARGE SCALE GENOMIC DNA]</scope>
    <source>
        <strain evidence="5">DSM 1682</strain>
    </source>
</reference>
<sequence length="94" mass="10978">MTQDDMLTKLMELDFISLDLGLFLNTHPDHTEAIDTYNQVITAADALRLKYEEKFGPLCSFRSYAVDTKNWQWKDNPWPWQKEANVSFAGKECM</sequence>
<evidence type="ECO:0000313" key="2">
    <source>
        <dbReference type="EMBL" id="AMJ40081.1"/>
    </source>
</evidence>
<name>A0A0X8VBQ3_ANAPI</name>
<dbReference type="InterPro" id="IPR016571">
    <property type="entry name" value="Spore_coat_assembly_CotJB"/>
</dbReference>
<dbReference type="PIRSF" id="PIRSF010606">
    <property type="entry name" value="Spore_coat_CotJB"/>
    <property type="match status" value="1"/>
</dbReference>
<reference evidence="2 4" key="1">
    <citation type="journal article" date="2016" name="Genome Announc.">
        <title>Complete Genome Sequence of the Amino Acid-Fermenting Clostridium propionicum X2 (DSM 1682).</title>
        <authorList>
            <person name="Poehlein A."/>
            <person name="Schlien K."/>
            <person name="Chowdhury N.P."/>
            <person name="Gottschalk G."/>
            <person name="Buckel W."/>
            <person name="Daniel R."/>
        </authorList>
    </citation>
    <scope>NUCLEOTIDE SEQUENCE [LARGE SCALE GENOMIC DNA]</scope>
    <source>
        <strain evidence="2 4">X2</strain>
    </source>
</reference>
<keyword evidence="3" id="KW-0946">Virion</keyword>
<dbReference type="Pfam" id="PF12652">
    <property type="entry name" value="CotJB"/>
    <property type="match status" value="1"/>
</dbReference>